<evidence type="ECO:0000259" key="3">
    <source>
        <dbReference type="Pfam" id="PF13490"/>
    </source>
</evidence>
<sequence>MISCSEAVDRLWAYLDATVGHDERQEMEEHLALCLRCCGELEFAVALRRFLADSEREDVPPDVLARLRGTLEELGP</sequence>
<proteinExistence type="predicted"/>
<keyword evidence="5" id="KW-1185">Reference proteome</keyword>
<accession>A0A6H9V3T2</accession>
<dbReference type="Proteomes" id="UP000442707">
    <property type="component" value="Unassembled WGS sequence"/>
</dbReference>
<dbReference type="InterPro" id="IPR027383">
    <property type="entry name" value="Znf_put"/>
</dbReference>
<dbReference type="RefSeq" id="WP_150947680.1">
    <property type="nucleotide sequence ID" value="NZ_VZRB01000007.1"/>
</dbReference>
<evidence type="ECO:0000313" key="4">
    <source>
        <dbReference type="EMBL" id="KAB1147155.1"/>
    </source>
</evidence>
<dbReference type="AlphaFoldDB" id="A0A6H9V3T2"/>
<dbReference type="InterPro" id="IPR041916">
    <property type="entry name" value="Anti_sigma_zinc_sf"/>
</dbReference>
<dbReference type="EMBL" id="VZRB01000007">
    <property type="protein sequence ID" value="KAB1147155.1"/>
    <property type="molecule type" value="Genomic_DNA"/>
</dbReference>
<protein>
    <submittedName>
        <fullName evidence="4">Zf-HC2 domain-containing protein</fullName>
    </submittedName>
</protein>
<gene>
    <name evidence="4" type="ORF">F7R91_12595</name>
</gene>
<keyword evidence="1" id="KW-0805">Transcription regulation</keyword>
<dbReference type="Pfam" id="PF13490">
    <property type="entry name" value="zf-HC2"/>
    <property type="match status" value="1"/>
</dbReference>
<evidence type="ECO:0000256" key="1">
    <source>
        <dbReference type="ARBA" id="ARBA00023015"/>
    </source>
</evidence>
<evidence type="ECO:0000256" key="2">
    <source>
        <dbReference type="ARBA" id="ARBA00023163"/>
    </source>
</evidence>
<keyword evidence="2" id="KW-0804">Transcription</keyword>
<dbReference type="Gene3D" id="1.10.10.1320">
    <property type="entry name" value="Anti-sigma factor, zinc-finger domain"/>
    <property type="match status" value="1"/>
</dbReference>
<organism evidence="4 5">
    <name type="scientific">Streptomyces luteolifulvus</name>
    <dbReference type="NCBI Taxonomy" id="2615112"/>
    <lineage>
        <taxon>Bacteria</taxon>
        <taxon>Bacillati</taxon>
        <taxon>Actinomycetota</taxon>
        <taxon>Actinomycetes</taxon>
        <taxon>Kitasatosporales</taxon>
        <taxon>Streptomycetaceae</taxon>
        <taxon>Streptomyces</taxon>
    </lineage>
</organism>
<evidence type="ECO:0000313" key="5">
    <source>
        <dbReference type="Proteomes" id="UP000442707"/>
    </source>
</evidence>
<name>A0A6H9V3T2_9ACTN</name>
<feature type="domain" description="Putative zinc-finger" evidence="3">
    <location>
        <begin position="4"/>
        <end position="37"/>
    </location>
</feature>
<comment type="caution">
    <text evidence="4">The sequence shown here is derived from an EMBL/GenBank/DDBJ whole genome shotgun (WGS) entry which is preliminary data.</text>
</comment>
<reference evidence="4 5" key="1">
    <citation type="submission" date="2019-09" db="EMBL/GenBank/DDBJ databases">
        <title>Screening of Novel Bioactive Compounds from Soil-Associated.</title>
        <authorList>
            <person name="Zhao S."/>
        </authorList>
    </citation>
    <scope>NUCLEOTIDE SEQUENCE [LARGE SCALE GENOMIC DNA]</scope>
    <source>
        <strain evidence="4 5">HIT-DPA4</strain>
    </source>
</reference>